<organism evidence="9 10">
    <name type="scientific">Pristionchus entomophagus</name>
    <dbReference type="NCBI Taxonomy" id="358040"/>
    <lineage>
        <taxon>Eukaryota</taxon>
        <taxon>Metazoa</taxon>
        <taxon>Ecdysozoa</taxon>
        <taxon>Nematoda</taxon>
        <taxon>Chromadorea</taxon>
        <taxon>Rhabditida</taxon>
        <taxon>Rhabditina</taxon>
        <taxon>Diplogasteromorpha</taxon>
        <taxon>Diplogasteroidea</taxon>
        <taxon>Neodiplogasteridae</taxon>
        <taxon>Pristionchus</taxon>
    </lineage>
</organism>
<evidence type="ECO:0000256" key="4">
    <source>
        <dbReference type="ARBA" id="ARBA00022989"/>
    </source>
</evidence>
<evidence type="ECO:0000313" key="9">
    <source>
        <dbReference type="EMBL" id="GMS89559.1"/>
    </source>
</evidence>
<keyword evidence="5" id="KW-0297">G-protein coupled receptor</keyword>
<dbReference type="EMBL" id="BTSX01000003">
    <property type="protein sequence ID" value="GMS89559.1"/>
    <property type="molecule type" value="Genomic_DNA"/>
</dbReference>
<evidence type="ECO:0000256" key="2">
    <source>
        <dbReference type="ARBA" id="ARBA00022475"/>
    </source>
</evidence>
<feature type="non-terminal residue" evidence="9">
    <location>
        <position position="1"/>
    </location>
</feature>
<feature type="non-terminal residue" evidence="9">
    <location>
        <position position="201"/>
    </location>
</feature>
<keyword evidence="3 8" id="KW-0812">Transmembrane</keyword>
<gene>
    <name evidence="9" type="ORF">PENTCL1PPCAC_11734</name>
</gene>
<comment type="subcellular location">
    <subcellularLocation>
        <location evidence="1">Cell membrane</location>
        <topology evidence="1">Multi-pass membrane protein</topology>
    </subcellularLocation>
</comment>
<keyword evidence="10" id="KW-1185">Reference proteome</keyword>
<dbReference type="PANTHER" id="PTHR37441:SF4">
    <property type="entry name" value="G-PROTEIN COUPLED RECEPTORS FAMILY 1 PROFILE DOMAIN-CONTAINING PROTEIN"/>
    <property type="match status" value="1"/>
</dbReference>
<keyword evidence="4 8" id="KW-1133">Transmembrane helix</keyword>
<evidence type="ECO:0000313" key="10">
    <source>
        <dbReference type="Proteomes" id="UP001432027"/>
    </source>
</evidence>
<proteinExistence type="predicted"/>
<evidence type="ECO:0000256" key="5">
    <source>
        <dbReference type="ARBA" id="ARBA00023040"/>
    </source>
</evidence>
<dbReference type="Proteomes" id="UP001432027">
    <property type="component" value="Unassembled WGS sequence"/>
</dbReference>
<sequence length="201" mass="22297">PFSSCSNFDAIRDFEYGDCSYNDSIDSCYLIDELQIAQLFGTSAMVIIPKVISCLSLSLNIFYGILSLSWRKKGLSCKKNNVFLASRSYTSVITILLLNIALFVWMYGQLNFFLTSIFLGLIDTADFMFIMGTNFAHSVLLYTAVIHPFIYANYLTFKHCVGVGISLVFLASLQGVVIGMGCSILLFPSSSPIKCPIETCQ</sequence>
<evidence type="ECO:0000256" key="6">
    <source>
        <dbReference type="ARBA" id="ARBA00023136"/>
    </source>
</evidence>
<evidence type="ECO:0008006" key="11">
    <source>
        <dbReference type="Google" id="ProtNLM"/>
    </source>
</evidence>
<evidence type="ECO:0000256" key="1">
    <source>
        <dbReference type="ARBA" id="ARBA00004651"/>
    </source>
</evidence>
<keyword evidence="2" id="KW-1003">Cell membrane</keyword>
<keyword evidence="7" id="KW-0807">Transducer</keyword>
<feature type="transmembrane region" description="Helical" evidence="8">
    <location>
        <begin position="163"/>
        <end position="187"/>
    </location>
</feature>
<evidence type="ECO:0000256" key="7">
    <source>
        <dbReference type="ARBA" id="ARBA00023224"/>
    </source>
</evidence>
<name>A0AAV5TA99_9BILA</name>
<feature type="transmembrane region" description="Helical" evidence="8">
    <location>
        <begin position="47"/>
        <end position="68"/>
    </location>
</feature>
<feature type="transmembrane region" description="Helical" evidence="8">
    <location>
        <begin position="89"/>
        <end position="107"/>
    </location>
</feature>
<protein>
    <recommendedName>
        <fullName evidence="11">G protein-coupled receptor</fullName>
    </recommendedName>
</protein>
<dbReference type="AlphaFoldDB" id="A0AAV5TA99"/>
<feature type="transmembrane region" description="Helical" evidence="8">
    <location>
        <begin position="139"/>
        <end position="157"/>
    </location>
</feature>
<accession>A0AAV5TA99</accession>
<dbReference type="GO" id="GO:0004930">
    <property type="term" value="F:G protein-coupled receptor activity"/>
    <property type="evidence" value="ECO:0007669"/>
    <property type="project" value="UniProtKB-KW"/>
</dbReference>
<dbReference type="GO" id="GO:0005886">
    <property type="term" value="C:plasma membrane"/>
    <property type="evidence" value="ECO:0007669"/>
    <property type="project" value="UniProtKB-SubCell"/>
</dbReference>
<dbReference type="InterPro" id="IPR040435">
    <property type="entry name" value="Put_GPCR_Chromadorea"/>
</dbReference>
<keyword evidence="6 8" id="KW-0472">Membrane</keyword>
<comment type="caution">
    <text evidence="9">The sequence shown here is derived from an EMBL/GenBank/DDBJ whole genome shotgun (WGS) entry which is preliminary data.</text>
</comment>
<evidence type="ECO:0000256" key="3">
    <source>
        <dbReference type="ARBA" id="ARBA00022692"/>
    </source>
</evidence>
<dbReference type="PANTHER" id="PTHR37441">
    <property type="entry name" value="PROTEIN CBG16518"/>
    <property type="match status" value="1"/>
</dbReference>
<reference evidence="9" key="1">
    <citation type="submission" date="2023-10" db="EMBL/GenBank/DDBJ databases">
        <title>Genome assembly of Pristionchus species.</title>
        <authorList>
            <person name="Yoshida K."/>
            <person name="Sommer R.J."/>
        </authorList>
    </citation>
    <scope>NUCLEOTIDE SEQUENCE</scope>
    <source>
        <strain evidence="9">RS0144</strain>
    </source>
</reference>
<evidence type="ECO:0000256" key="8">
    <source>
        <dbReference type="SAM" id="Phobius"/>
    </source>
</evidence>
<keyword evidence="5" id="KW-0675">Receptor</keyword>